<feature type="domain" description="S1 motif" evidence="8">
    <location>
        <begin position="119"/>
        <end position="185"/>
    </location>
</feature>
<feature type="domain" description="S1 motif" evidence="8">
    <location>
        <begin position="35"/>
        <end position="101"/>
    </location>
</feature>
<comment type="caution">
    <text evidence="9">The sequence shown here is derived from an EMBL/GenBank/DDBJ whole genome shotgun (WGS) entry which is preliminary data.</text>
</comment>
<dbReference type="InterPro" id="IPR003029">
    <property type="entry name" value="S1_domain"/>
</dbReference>
<feature type="domain" description="S1 motif" evidence="8">
    <location>
        <begin position="291"/>
        <end position="361"/>
    </location>
</feature>
<dbReference type="Gene3D" id="2.40.50.140">
    <property type="entry name" value="Nucleic acid-binding proteins"/>
    <property type="match status" value="6"/>
</dbReference>
<dbReference type="NCBIfam" id="NF004954">
    <property type="entry name" value="PRK06299.1-4"/>
    <property type="match status" value="1"/>
</dbReference>
<evidence type="ECO:0000256" key="5">
    <source>
        <dbReference type="ARBA" id="ARBA00023274"/>
    </source>
</evidence>
<dbReference type="PANTHER" id="PTHR10724:SF7">
    <property type="entry name" value="SMALL RIBOSOMAL SUBUNIT PROTEIN BS1C"/>
    <property type="match status" value="1"/>
</dbReference>
<dbReference type="InterPro" id="IPR050437">
    <property type="entry name" value="Ribos_protein_bS1-like"/>
</dbReference>
<evidence type="ECO:0000256" key="1">
    <source>
        <dbReference type="ARBA" id="ARBA00006767"/>
    </source>
</evidence>
<dbReference type="CDD" id="cd05688">
    <property type="entry name" value="S1_RPS1_repeat_ec3"/>
    <property type="match status" value="1"/>
</dbReference>
<dbReference type="FunFam" id="2.40.50.140:FF:000018">
    <property type="entry name" value="30S ribosomal protein S1"/>
    <property type="match status" value="1"/>
</dbReference>
<keyword evidence="4 9" id="KW-0689">Ribosomal protein</keyword>
<dbReference type="GO" id="GO:0003735">
    <property type="term" value="F:structural constituent of ribosome"/>
    <property type="evidence" value="ECO:0007669"/>
    <property type="project" value="InterPro"/>
</dbReference>
<dbReference type="CDD" id="cd05689">
    <property type="entry name" value="S1_RPS1_repeat_ec4"/>
    <property type="match status" value="1"/>
</dbReference>
<keyword evidence="2" id="KW-0677">Repeat</keyword>
<reference evidence="9 10" key="1">
    <citation type="submission" date="2017-05" db="EMBL/GenBank/DDBJ databases">
        <title>Complete and WGS of Bordetella genogroups.</title>
        <authorList>
            <person name="Spilker T."/>
            <person name="LiPuma J."/>
        </authorList>
    </citation>
    <scope>NUCLEOTIDE SEQUENCE [LARGE SCALE GENOMIC DNA]</scope>
    <source>
        <strain evidence="9 10">AU17610</strain>
    </source>
</reference>
<protein>
    <recommendedName>
        <fullName evidence="6">Small ribosomal subunit protein bS1</fullName>
    </recommendedName>
    <alternativeName>
        <fullName evidence="7">30S ribosomal protein S1</fullName>
    </alternativeName>
</protein>
<evidence type="ECO:0000256" key="6">
    <source>
        <dbReference type="ARBA" id="ARBA00035293"/>
    </source>
</evidence>
<dbReference type="NCBIfam" id="NF004952">
    <property type="entry name" value="PRK06299.1-2"/>
    <property type="match status" value="1"/>
</dbReference>
<dbReference type="GO" id="GO:0006412">
    <property type="term" value="P:translation"/>
    <property type="evidence" value="ECO:0007669"/>
    <property type="project" value="InterPro"/>
</dbReference>
<dbReference type="InterPro" id="IPR012340">
    <property type="entry name" value="NA-bd_OB-fold"/>
</dbReference>
<dbReference type="PROSITE" id="PS50126">
    <property type="entry name" value="S1"/>
    <property type="match status" value="6"/>
</dbReference>
<dbReference type="OrthoDB" id="9804077at2"/>
<accession>A0A261SQS5</accession>
<feature type="domain" description="S1 motif" evidence="8">
    <location>
        <begin position="206"/>
        <end position="274"/>
    </location>
</feature>
<dbReference type="CDD" id="cd05687">
    <property type="entry name" value="S1_RPS1_repeat_ec1_hs1"/>
    <property type="match status" value="1"/>
</dbReference>
<evidence type="ECO:0000256" key="4">
    <source>
        <dbReference type="ARBA" id="ARBA00022980"/>
    </source>
</evidence>
<dbReference type="NCBIfam" id="NF005208">
    <property type="entry name" value="PRK06676.1"/>
    <property type="match status" value="1"/>
</dbReference>
<dbReference type="AlphaFoldDB" id="A0A261SQS5"/>
<evidence type="ECO:0000256" key="2">
    <source>
        <dbReference type="ARBA" id="ARBA00022737"/>
    </source>
</evidence>
<organism evidence="9 10">
    <name type="scientific">Bordetella genomosp. 1</name>
    <dbReference type="NCBI Taxonomy" id="1395607"/>
    <lineage>
        <taxon>Bacteria</taxon>
        <taxon>Pseudomonadati</taxon>
        <taxon>Pseudomonadota</taxon>
        <taxon>Betaproteobacteria</taxon>
        <taxon>Burkholderiales</taxon>
        <taxon>Alcaligenaceae</taxon>
        <taxon>Bordetella</taxon>
    </lineage>
</organism>
<gene>
    <name evidence="9" type="ORF">CEG14_07900</name>
</gene>
<evidence type="ECO:0000256" key="3">
    <source>
        <dbReference type="ARBA" id="ARBA00022884"/>
    </source>
</evidence>
<feature type="domain" description="S1 motif" evidence="8">
    <location>
        <begin position="465"/>
        <end position="534"/>
    </location>
</feature>
<dbReference type="GO" id="GO:0022627">
    <property type="term" value="C:cytosolic small ribosomal subunit"/>
    <property type="evidence" value="ECO:0007669"/>
    <property type="project" value="TreeGrafter"/>
</dbReference>
<dbReference type="Proteomes" id="UP000217005">
    <property type="component" value="Unassembled WGS sequence"/>
</dbReference>
<comment type="similarity">
    <text evidence="1">Belongs to the bacterial ribosomal protein bS1 family.</text>
</comment>
<dbReference type="EMBL" id="NEVL01000002">
    <property type="protein sequence ID" value="OZI39431.1"/>
    <property type="molecule type" value="Genomic_DNA"/>
</dbReference>
<keyword evidence="5" id="KW-0687">Ribonucleoprotein</keyword>
<dbReference type="GO" id="GO:0003729">
    <property type="term" value="F:mRNA binding"/>
    <property type="evidence" value="ECO:0007669"/>
    <property type="project" value="TreeGrafter"/>
</dbReference>
<evidence type="ECO:0000259" key="8">
    <source>
        <dbReference type="PROSITE" id="PS50126"/>
    </source>
</evidence>
<dbReference type="CDD" id="cd04465">
    <property type="entry name" value="S1_RPS1_repeat_ec2_hs2"/>
    <property type="match status" value="1"/>
</dbReference>
<dbReference type="FunFam" id="2.40.50.140:FF:000011">
    <property type="entry name" value="30S ribosomal protein S1"/>
    <property type="match status" value="1"/>
</dbReference>
<sequence length="575" mass="62773">MDSNLMSSVSTQAAGGESFAALFAESLKSQDMKSGEVISAEVVRVDHNFVVVNAGLKSEALIPLEEFLNDQGELEVQPGDFVSVAIDSLENGYGDTILSRDRAKRLSAWLQLEKALENGELVTGTITGKVKGGLTVMTNGIRAFLPGSLVDLRPVKDTTPYEGKTLEFKVIKLDRKRNNVVLSRRQVLEASMGEERQKLLETLHEGAVVKGVVKNITDYGAFVDLGGIDGLLHITDMAWRRVRHPSEVLQVGQEVEAKVLKFDQEKSRVSLGVKQLGEDPWVGLARRYPQGTRLFGKVTNLTDYGAFVEVEAGIEGLVHVSEMDWTNKNVDPRKVVTLGEEVEVMVLEIDEDRRRISLGMKQCRQNPWEEFATNFKRGDKVRGAIKSITDFGVFVGLPGGIDGLVHLSDLSWTETGEEAVRNFKKGDEIEAVVLGIDTDKERISLGIKQLEGDPFNNFVATYDKGAVVPGTIKSVEPKGAVVTLSVDVEGYLRASEISSGRVEDATTVLTAGANLEAMIINIDRKARSIQLSIKARDNAETAETIQRMSEASASSGTTNLGALLKAKLDQQRNDG</sequence>
<dbReference type="InterPro" id="IPR000110">
    <property type="entry name" value="Ribosomal_bS1"/>
</dbReference>
<keyword evidence="3" id="KW-0694">RNA-binding</keyword>
<evidence type="ECO:0000313" key="10">
    <source>
        <dbReference type="Proteomes" id="UP000217005"/>
    </source>
</evidence>
<dbReference type="CDD" id="cd05691">
    <property type="entry name" value="S1_RPS1_repeat_ec6"/>
    <property type="match status" value="1"/>
</dbReference>
<dbReference type="NCBIfam" id="TIGR00717">
    <property type="entry name" value="rpsA"/>
    <property type="match status" value="1"/>
</dbReference>
<feature type="domain" description="S1 motif" evidence="8">
    <location>
        <begin position="378"/>
        <end position="448"/>
    </location>
</feature>
<dbReference type="InterPro" id="IPR035104">
    <property type="entry name" value="Ribosomal_protein_S1-like"/>
</dbReference>
<dbReference type="SMART" id="SM00316">
    <property type="entry name" value="S1"/>
    <property type="match status" value="6"/>
</dbReference>
<proteinExistence type="inferred from homology"/>
<evidence type="ECO:0000256" key="7">
    <source>
        <dbReference type="ARBA" id="ARBA00035517"/>
    </source>
</evidence>
<dbReference type="PANTHER" id="PTHR10724">
    <property type="entry name" value="30S RIBOSOMAL PROTEIN S1"/>
    <property type="match status" value="1"/>
</dbReference>
<dbReference type="PRINTS" id="PR00681">
    <property type="entry name" value="RIBOSOMALS1"/>
</dbReference>
<evidence type="ECO:0000313" key="9">
    <source>
        <dbReference type="EMBL" id="OZI39431.1"/>
    </source>
</evidence>
<dbReference type="SUPFAM" id="SSF50249">
    <property type="entry name" value="Nucleic acid-binding proteins"/>
    <property type="match status" value="6"/>
</dbReference>
<name>A0A261SQS5_9BORD</name>
<dbReference type="FunFam" id="2.40.50.140:FF:000016">
    <property type="entry name" value="30S ribosomal protein S1"/>
    <property type="match status" value="1"/>
</dbReference>
<dbReference type="Pfam" id="PF00575">
    <property type="entry name" value="S1"/>
    <property type="match status" value="6"/>
</dbReference>